<reference evidence="9 10" key="1">
    <citation type="journal article" date="2024" name="bioRxiv">
        <title>A reference genome for Trichogramma kaykai: A tiny desert-dwelling parasitoid wasp with competing sex-ratio distorters.</title>
        <authorList>
            <person name="Culotta J."/>
            <person name="Lindsey A.R."/>
        </authorList>
    </citation>
    <scope>NUCLEOTIDE SEQUENCE [LARGE SCALE GENOMIC DNA]</scope>
    <source>
        <strain evidence="9 10">KSX58</strain>
    </source>
</reference>
<proteinExistence type="inferred from homology"/>
<gene>
    <name evidence="9" type="ORF">TKK_010676</name>
</gene>
<dbReference type="AlphaFoldDB" id="A0ABD2WPL1"/>
<dbReference type="GO" id="GO:1990904">
    <property type="term" value="C:ribonucleoprotein complex"/>
    <property type="evidence" value="ECO:0007669"/>
    <property type="project" value="UniProtKB-KW"/>
</dbReference>
<keyword evidence="5" id="KW-0496">Mitochondrion</keyword>
<name>A0ABD2WPL1_9HYME</name>
<evidence type="ECO:0000256" key="6">
    <source>
        <dbReference type="ARBA" id="ARBA00023274"/>
    </source>
</evidence>
<keyword evidence="6" id="KW-0687">Ribonucleoprotein</keyword>
<keyword evidence="3" id="KW-0809">Transit peptide</keyword>
<dbReference type="PANTHER" id="PTHR34090:SF1">
    <property type="entry name" value="LARGE RIBOSOMAL SUBUNIT PROTEIN ML52"/>
    <property type="match status" value="1"/>
</dbReference>
<evidence type="ECO:0000256" key="4">
    <source>
        <dbReference type="ARBA" id="ARBA00022980"/>
    </source>
</evidence>
<protein>
    <recommendedName>
        <fullName evidence="7">Large ribosomal subunit protein mL52</fullName>
    </recommendedName>
    <alternativeName>
        <fullName evidence="8">39S ribosomal protein L52, mitochondrial</fullName>
    </alternativeName>
</protein>
<dbReference type="Proteomes" id="UP001627154">
    <property type="component" value="Unassembled WGS sequence"/>
</dbReference>
<dbReference type="PANTHER" id="PTHR34090">
    <property type="entry name" value="39S RIBOSOMAL PROTEIN L52, MITOCHONDRIAL"/>
    <property type="match status" value="1"/>
</dbReference>
<dbReference type="GO" id="GO:0005739">
    <property type="term" value="C:mitochondrion"/>
    <property type="evidence" value="ECO:0007669"/>
    <property type="project" value="UniProtKB-SubCell"/>
</dbReference>
<comment type="similarity">
    <text evidence="2">Belongs to the mitochondrion-specific ribosomal protein mL52 family.</text>
</comment>
<dbReference type="InterPro" id="IPR034596">
    <property type="entry name" value="Ribosomal_mL52"/>
</dbReference>
<evidence type="ECO:0000256" key="1">
    <source>
        <dbReference type="ARBA" id="ARBA00004173"/>
    </source>
</evidence>
<keyword evidence="4" id="KW-0689">Ribosomal protein</keyword>
<dbReference type="EMBL" id="JBJJXI010000085">
    <property type="protein sequence ID" value="KAL3395047.1"/>
    <property type="molecule type" value="Genomic_DNA"/>
</dbReference>
<evidence type="ECO:0000313" key="9">
    <source>
        <dbReference type="EMBL" id="KAL3395047.1"/>
    </source>
</evidence>
<sequence length="129" mass="14905">MSITNSVLLRCCQVGYQQIRTKYIKKARAGLNVEWRIRNKKTINPNSFGPLTNLPDYSFKDGRVVPYGTNQLRRIEEQAKIYNRVYQLSGEMDAAVEKYNKKQEAIKRLEEKIIAGKLKEKGKVKLVNA</sequence>
<evidence type="ECO:0000256" key="5">
    <source>
        <dbReference type="ARBA" id="ARBA00023128"/>
    </source>
</evidence>
<evidence type="ECO:0000256" key="7">
    <source>
        <dbReference type="ARBA" id="ARBA00035181"/>
    </source>
</evidence>
<keyword evidence="10" id="KW-1185">Reference proteome</keyword>
<dbReference type="GO" id="GO:0005840">
    <property type="term" value="C:ribosome"/>
    <property type="evidence" value="ECO:0007669"/>
    <property type="project" value="UniProtKB-KW"/>
</dbReference>
<evidence type="ECO:0000256" key="2">
    <source>
        <dbReference type="ARBA" id="ARBA00007232"/>
    </source>
</evidence>
<comment type="subcellular location">
    <subcellularLocation>
        <location evidence="1">Mitochondrion</location>
    </subcellularLocation>
</comment>
<evidence type="ECO:0000313" key="10">
    <source>
        <dbReference type="Proteomes" id="UP001627154"/>
    </source>
</evidence>
<organism evidence="9 10">
    <name type="scientific">Trichogramma kaykai</name>
    <dbReference type="NCBI Taxonomy" id="54128"/>
    <lineage>
        <taxon>Eukaryota</taxon>
        <taxon>Metazoa</taxon>
        <taxon>Ecdysozoa</taxon>
        <taxon>Arthropoda</taxon>
        <taxon>Hexapoda</taxon>
        <taxon>Insecta</taxon>
        <taxon>Pterygota</taxon>
        <taxon>Neoptera</taxon>
        <taxon>Endopterygota</taxon>
        <taxon>Hymenoptera</taxon>
        <taxon>Apocrita</taxon>
        <taxon>Proctotrupomorpha</taxon>
        <taxon>Chalcidoidea</taxon>
        <taxon>Trichogrammatidae</taxon>
        <taxon>Trichogramma</taxon>
    </lineage>
</organism>
<dbReference type="Pfam" id="PF18699">
    <property type="entry name" value="MRPL52"/>
    <property type="match status" value="1"/>
</dbReference>
<comment type="caution">
    <text evidence="9">The sequence shown here is derived from an EMBL/GenBank/DDBJ whole genome shotgun (WGS) entry which is preliminary data.</text>
</comment>
<evidence type="ECO:0000256" key="8">
    <source>
        <dbReference type="ARBA" id="ARBA00035425"/>
    </source>
</evidence>
<evidence type="ECO:0000256" key="3">
    <source>
        <dbReference type="ARBA" id="ARBA00022946"/>
    </source>
</evidence>
<accession>A0ABD2WPL1</accession>